<dbReference type="SUPFAM" id="SSF50475">
    <property type="entry name" value="FMN-binding split barrel"/>
    <property type="match status" value="1"/>
</dbReference>
<evidence type="ECO:0000256" key="1">
    <source>
        <dbReference type="ARBA" id="ARBA00023002"/>
    </source>
</evidence>
<dbReference type="AlphaFoldDB" id="A0A537IWX2"/>
<dbReference type="GO" id="GO:0005829">
    <property type="term" value="C:cytosol"/>
    <property type="evidence" value="ECO:0007669"/>
    <property type="project" value="TreeGrafter"/>
</dbReference>
<dbReference type="NCBIfam" id="TIGR00026">
    <property type="entry name" value="hi_GC_TIGR00026"/>
    <property type="match status" value="1"/>
</dbReference>
<evidence type="ECO:0000313" key="2">
    <source>
        <dbReference type="EMBL" id="TMI75757.1"/>
    </source>
</evidence>
<dbReference type="InterPro" id="IPR052019">
    <property type="entry name" value="F420H2_bilvrd_red/Heme_oxyg"/>
</dbReference>
<evidence type="ECO:0000313" key="3">
    <source>
        <dbReference type="Proteomes" id="UP000318834"/>
    </source>
</evidence>
<proteinExistence type="predicted"/>
<sequence length="122" mass="13912">MSGETSDLQALAGAPIVRLTTIGRRTKHPRTVELWFAYHEGRIYLLGHPESNWVRNVAANPRVTLAIDEITFEGAARIVDSARSQVYQLFQNKYGTEQISYWYGAERAQRRTIEIVLRLAAH</sequence>
<dbReference type="Proteomes" id="UP000318834">
    <property type="component" value="Unassembled WGS sequence"/>
</dbReference>
<accession>A0A537IWX2</accession>
<dbReference type="PANTHER" id="PTHR35176:SF6">
    <property type="entry name" value="HEME OXYGENASE HI_0854-RELATED"/>
    <property type="match status" value="1"/>
</dbReference>
<dbReference type="Pfam" id="PF04075">
    <property type="entry name" value="F420H2_quin_red"/>
    <property type="match status" value="1"/>
</dbReference>
<dbReference type="InterPro" id="IPR004378">
    <property type="entry name" value="F420H2_quin_Rdtase"/>
</dbReference>
<dbReference type="GO" id="GO:0016627">
    <property type="term" value="F:oxidoreductase activity, acting on the CH-CH group of donors"/>
    <property type="evidence" value="ECO:0007669"/>
    <property type="project" value="TreeGrafter"/>
</dbReference>
<gene>
    <name evidence="2" type="ORF">E6H05_05925</name>
</gene>
<protein>
    <submittedName>
        <fullName evidence="2">Nitroreductase family deazaflavin-dependent oxidoreductase</fullName>
    </submittedName>
</protein>
<name>A0A537IWX2_9BACT</name>
<reference evidence="2 3" key="1">
    <citation type="journal article" date="2019" name="Nat. Microbiol.">
        <title>Mediterranean grassland soil C-N compound turnover is dependent on rainfall and depth, and is mediated by genomically divergent microorganisms.</title>
        <authorList>
            <person name="Diamond S."/>
            <person name="Andeer P.F."/>
            <person name="Li Z."/>
            <person name="Crits-Christoph A."/>
            <person name="Burstein D."/>
            <person name="Anantharaman K."/>
            <person name="Lane K.R."/>
            <person name="Thomas B.C."/>
            <person name="Pan C."/>
            <person name="Northen T.R."/>
            <person name="Banfield J.F."/>
        </authorList>
    </citation>
    <scope>NUCLEOTIDE SEQUENCE [LARGE SCALE GENOMIC DNA]</scope>
    <source>
        <strain evidence="2">NP_8</strain>
    </source>
</reference>
<dbReference type="InterPro" id="IPR012349">
    <property type="entry name" value="Split_barrel_FMN-bd"/>
</dbReference>
<organism evidence="2 3">
    <name type="scientific">Candidatus Segetimicrobium genomatis</name>
    <dbReference type="NCBI Taxonomy" id="2569760"/>
    <lineage>
        <taxon>Bacteria</taxon>
        <taxon>Bacillati</taxon>
        <taxon>Candidatus Sysuimicrobiota</taxon>
        <taxon>Candidatus Sysuimicrobiia</taxon>
        <taxon>Candidatus Sysuimicrobiales</taxon>
        <taxon>Candidatus Segetimicrobiaceae</taxon>
        <taxon>Candidatus Segetimicrobium</taxon>
    </lineage>
</organism>
<comment type="caution">
    <text evidence="2">The sequence shown here is derived from an EMBL/GenBank/DDBJ whole genome shotgun (WGS) entry which is preliminary data.</text>
</comment>
<dbReference type="Gene3D" id="2.30.110.10">
    <property type="entry name" value="Electron Transport, Fmn-binding Protein, Chain A"/>
    <property type="match status" value="1"/>
</dbReference>
<dbReference type="EMBL" id="VBAP01000040">
    <property type="protein sequence ID" value="TMI75757.1"/>
    <property type="molecule type" value="Genomic_DNA"/>
</dbReference>
<keyword evidence="1" id="KW-0560">Oxidoreductase</keyword>
<dbReference type="PANTHER" id="PTHR35176">
    <property type="entry name" value="HEME OXYGENASE HI_0854-RELATED"/>
    <property type="match status" value="1"/>
</dbReference>
<dbReference type="GO" id="GO:0070967">
    <property type="term" value="F:coenzyme F420 binding"/>
    <property type="evidence" value="ECO:0007669"/>
    <property type="project" value="TreeGrafter"/>
</dbReference>